<evidence type="ECO:0000313" key="2">
    <source>
        <dbReference type="EMBL" id="EDT37860.1"/>
    </source>
</evidence>
<dbReference type="InterPro" id="IPR044060">
    <property type="entry name" value="Bacterial_rp_domain"/>
</dbReference>
<sequence length="477" mass="52290">MPNTTTPLFILDDTALAYNSLGREARINIPLLKSLFDQSNMDRASIQIEFDLSDHLKIPLRTNNIEAIGDGNFIWHGSFVGIKEIQGVFSVVDLLHPEKLSISGHIHIFNDDFAFDSSGAGRVFIRKINRTALTCKSPPTIDLHQDGVYYEDIHASSDSRSIIDILVIYPPQLLHGQDGKGTLSANAVKAKVLTAKAVVDSAFRNSGINAEISIADVLPCEALKKRSVSNLLDEARLTGGKPGPVYRAISLMREQHHADIVAILALEGGLGANFVTAGEAILIPEPPSLSHSDLHYATFSVNYFSEIFHYAFAHEFGHLLGGKHDRITQPLGGGENHGFDYARGFVAEDYSFVTLMGYQKEHDGKAYEYIPAYSASDRQWQGKKMGTPAHEQAPADCAALFRWSTQTVANYRRKPDETPHGMIQLRISVEPQLGGFVTPSLAGPYAPGTPVTLTATPRTGHAFVRWLVEGEIVAPHR</sequence>
<evidence type="ECO:0000259" key="1">
    <source>
        <dbReference type="Pfam" id="PF18998"/>
    </source>
</evidence>
<organism evidence="2 3">
    <name type="scientific">Burkholderia ambifaria MEX-5</name>
    <dbReference type="NCBI Taxonomy" id="396597"/>
    <lineage>
        <taxon>Bacteria</taxon>
        <taxon>Pseudomonadati</taxon>
        <taxon>Pseudomonadota</taxon>
        <taxon>Betaproteobacteria</taxon>
        <taxon>Burkholderiales</taxon>
        <taxon>Burkholderiaceae</taxon>
        <taxon>Burkholderia</taxon>
        <taxon>Burkholderia cepacia complex</taxon>
    </lineage>
</organism>
<evidence type="ECO:0000313" key="3">
    <source>
        <dbReference type="Proteomes" id="UP000004814"/>
    </source>
</evidence>
<gene>
    <name evidence="2" type="ORF">BamMEX5DRAFT_6361</name>
</gene>
<dbReference type="SUPFAM" id="SSF55486">
    <property type="entry name" value="Metalloproteases ('zincins'), catalytic domain"/>
    <property type="match status" value="1"/>
</dbReference>
<feature type="domain" description="Bacterial repeat" evidence="1">
    <location>
        <begin position="427"/>
        <end position="470"/>
    </location>
</feature>
<dbReference type="EMBL" id="ABLK01000369">
    <property type="protein sequence ID" value="EDT37860.1"/>
    <property type="molecule type" value="Genomic_DNA"/>
</dbReference>
<dbReference type="AlphaFoldDB" id="B1TEZ5"/>
<proteinExistence type="predicted"/>
<dbReference type="PATRIC" id="fig|396597.7.peg.1070"/>
<reference evidence="2 3" key="1">
    <citation type="submission" date="2008-03" db="EMBL/GenBank/DDBJ databases">
        <title>Sequencing of the draft genome and assembly of Burkholderia ambifaria MEX-5.</title>
        <authorList>
            <consortium name="US DOE Joint Genome Institute (JGI-PGF)"/>
            <person name="Copeland A."/>
            <person name="Lucas S."/>
            <person name="Lapidus A."/>
            <person name="Glavina del Rio T."/>
            <person name="Dalin E."/>
            <person name="Tice H."/>
            <person name="Bruce D."/>
            <person name="Goodwin L."/>
            <person name="Pitluck S."/>
            <person name="Larimer F."/>
            <person name="Land M.L."/>
            <person name="Hauser L."/>
            <person name="Tiedje J."/>
            <person name="Richardson P."/>
        </authorList>
    </citation>
    <scope>NUCLEOTIDE SEQUENCE [LARGE SCALE GENOMIC DNA]</scope>
    <source>
        <strain evidence="2 3">MEX-5</strain>
    </source>
</reference>
<name>B1TEZ5_9BURK</name>
<comment type="caution">
    <text evidence="2">The sequence shown here is derived from an EMBL/GenBank/DDBJ whole genome shotgun (WGS) entry which is preliminary data.</text>
</comment>
<dbReference type="Proteomes" id="UP000004814">
    <property type="component" value="Unassembled WGS sequence"/>
</dbReference>
<dbReference type="Pfam" id="PF18998">
    <property type="entry name" value="Flg_new_2"/>
    <property type="match status" value="1"/>
</dbReference>
<accession>B1TEZ5</accession>
<protein>
    <recommendedName>
        <fullName evidence="1">Bacterial repeat domain-containing protein</fullName>
    </recommendedName>
</protein>